<dbReference type="InterPro" id="IPR039421">
    <property type="entry name" value="Type_1_exporter"/>
</dbReference>
<dbReference type="SUPFAM" id="SSF52540">
    <property type="entry name" value="P-loop containing nucleoside triphosphate hydrolases"/>
    <property type="match status" value="1"/>
</dbReference>
<dbReference type="PANTHER" id="PTHR43394:SF15">
    <property type="entry name" value="ALPHA-FACTOR-TRANSPORTING ATPASE"/>
    <property type="match status" value="1"/>
</dbReference>
<sequence>MILLRGANRASFMWGSSTHNTRIERLWVEVGTQFARPWRAFFLRLERLHYLERKNPHHLWLLHTLFLDEINADCKEFQQTWNAHPISGEGHDMSPDGLRFYGQLKHGLYKEDDCLGVHPEIINRYYGVHGRPTTRDAGQTGAGHANDDVDVDDDDDDDVVNLDAVMMEDEDVWEDLEDRIAEEHDHNFNHAAIPVPKHSMPYRTEAGLNSFKTAVLALAEGGVIPSGYGLLPEEWDETGYPSVETIRSGRRGGKELSIDLPDEIWRPRAEQWVRALHIMDQIRYDFTLCFPPHVLRGTSRLPPPYDESPGLVLVPPSPATMLPLPPYTPAVVHDQVEEKPCAAQDLPLRHSQASWFVRGLPKGYDTVLSSAGGEGKGHGAYLSRGTEAVFGDCPCDAQDSAGTADEATSSLDPASRLLVFAARRTWCRNKTTVVIITHDLAQIEPCDFIYVMKHGRVVEQGFHAGLEASPSKHALSSLSLDDSTGEFRGMLDVQLCTAVFALAPEEEEREEEERIRPQTDAAITHGLTSCMFDIVVELANPSPAVRCNTVRAPPMAAALDIDSMRPLSIHVDVGIPVPHSAGGEMPSLEDYINSLLP</sequence>
<dbReference type="EMBL" id="BRPK01000027">
    <property type="protein sequence ID" value="GLB45737.1"/>
    <property type="molecule type" value="Genomic_DNA"/>
</dbReference>
<comment type="caution">
    <text evidence="3">The sequence shown here is derived from an EMBL/GenBank/DDBJ whole genome shotgun (WGS) entry which is preliminary data.</text>
</comment>
<dbReference type="GO" id="GO:0005743">
    <property type="term" value="C:mitochondrial inner membrane"/>
    <property type="evidence" value="ECO:0007669"/>
    <property type="project" value="TreeGrafter"/>
</dbReference>
<dbReference type="AlphaFoldDB" id="A0A9P3Q2Q6"/>
<dbReference type="InterPro" id="IPR027417">
    <property type="entry name" value="P-loop_NTPase"/>
</dbReference>
<proteinExistence type="predicted"/>
<gene>
    <name evidence="3" type="ORF">LshimejAT787_2700070</name>
</gene>
<evidence type="ECO:0000313" key="3">
    <source>
        <dbReference type="EMBL" id="GLB45737.1"/>
    </source>
</evidence>
<feature type="compositionally biased region" description="Acidic residues" evidence="1">
    <location>
        <begin position="148"/>
        <end position="157"/>
    </location>
</feature>
<accession>A0A9P3Q2Q6</accession>
<protein>
    <recommendedName>
        <fullName evidence="2">Integrase core domain-containing protein</fullName>
    </recommendedName>
</protein>
<feature type="domain" description="Integrase core" evidence="2">
    <location>
        <begin position="1"/>
        <end position="105"/>
    </location>
</feature>
<dbReference type="Pfam" id="PF24764">
    <property type="entry name" value="rva_4"/>
    <property type="match status" value="1"/>
</dbReference>
<dbReference type="PANTHER" id="PTHR43394">
    <property type="entry name" value="ATP-DEPENDENT PERMEASE MDL1, MITOCHONDRIAL"/>
    <property type="match status" value="1"/>
</dbReference>
<evidence type="ECO:0000313" key="4">
    <source>
        <dbReference type="Proteomes" id="UP001063166"/>
    </source>
</evidence>
<reference evidence="3" key="1">
    <citation type="submission" date="2022-07" db="EMBL/GenBank/DDBJ databases">
        <title>The genome of Lyophyllum shimeji provides insight into the initial evolution of ectomycorrhizal fungal genome.</title>
        <authorList>
            <person name="Kobayashi Y."/>
            <person name="Shibata T."/>
            <person name="Hirakawa H."/>
            <person name="Shigenobu S."/>
            <person name="Nishiyama T."/>
            <person name="Yamada A."/>
            <person name="Hasebe M."/>
            <person name="Kawaguchi M."/>
        </authorList>
    </citation>
    <scope>NUCLEOTIDE SEQUENCE</scope>
    <source>
        <strain evidence="3">AT787</strain>
    </source>
</reference>
<dbReference type="Proteomes" id="UP001063166">
    <property type="component" value="Unassembled WGS sequence"/>
</dbReference>
<dbReference type="InterPro" id="IPR058913">
    <property type="entry name" value="Integrase_dom_put"/>
</dbReference>
<dbReference type="GO" id="GO:0090374">
    <property type="term" value="P:oligopeptide export from mitochondrion"/>
    <property type="evidence" value="ECO:0007669"/>
    <property type="project" value="TreeGrafter"/>
</dbReference>
<feature type="region of interest" description="Disordered" evidence="1">
    <location>
        <begin position="133"/>
        <end position="157"/>
    </location>
</feature>
<organism evidence="3 4">
    <name type="scientific">Lyophyllum shimeji</name>
    <name type="common">Hon-shimeji</name>
    <name type="synonym">Tricholoma shimeji</name>
    <dbReference type="NCBI Taxonomy" id="47721"/>
    <lineage>
        <taxon>Eukaryota</taxon>
        <taxon>Fungi</taxon>
        <taxon>Dikarya</taxon>
        <taxon>Basidiomycota</taxon>
        <taxon>Agaricomycotina</taxon>
        <taxon>Agaricomycetes</taxon>
        <taxon>Agaricomycetidae</taxon>
        <taxon>Agaricales</taxon>
        <taxon>Tricholomatineae</taxon>
        <taxon>Lyophyllaceae</taxon>
        <taxon>Lyophyllum</taxon>
    </lineage>
</organism>
<keyword evidence="4" id="KW-1185">Reference proteome</keyword>
<evidence type="ECO:0000256" key="1">
    <source>
        <dbReference type="SAM" id="MobiDB-lite"/>
    </source>
</evidence>
<dbReference type="OrthoDB" id="3013454at2759"/>
<evidence type="ECO:0000259" key="2">
    <source>
        <dbReference type="Pfam" id="PF24764"/>
    </source>
</evidence>
<name>A0A9P3Q2Q6_LYOSH</name>
<dbReference type="Gene3D" id="3.40.50.300">
    <property type="entry name" value="P-loop containing nucleotide triphosphate hydrolases"/>
    <property type="match status" value="1"/>
</dbReference>
<dbReference type="GO" id="GO:0015421">
    <property type="term" value="F:ABC-type oligopeptide transporter activity"/>
    <property type="evidence" value="ECO:0007669"/>
    <property type="project" value="TreeGrafter"/>
</dbReference>